<dbReference type="Gene3D" id="3.30.420.40">
    <property type="match status" value="2"/>
</dbReference>
<dbReference type="STRING" id="73230.A0A2B7ZGQ3"/>
<proteinExistence type="predicted"/>
<dbReference type="InterPro" id="IPR043129">
    <property type="entry name" value="ATPase_NBD"/>
</dbReference>
<dbReference type="VEuPathDB" id="FungiDB:EMCG_05909"/>
<dbReference type="EMBL" id="PDND01000101">
    <property type="protein sequence ID" value="PGH32192.1"/>
    <property type="molecule type" value="Genomic_DNA"/>
</dbReference>
<organism evidence="2 3">
    <name type="scientific">[Emmonsia] crescens</name>
    <dbReference type="NCBI Taxonomy" id="73230"/>
    <lineage>
        <taxon>Eukaryota</taxon>
        <taxon>Fungi</taxon>
        <taxon>Dikarya</taxon>
        <taxon>Ascomycota</taxon>
        <taxon>Pezizomycotina</taxon>
        <taxon>Eurotiomycetes</taxon>
        <taxon>Eurotiomycetidae</taxon>
        <taxon>Onygenales</taxon>
        <taxon>Ajellomycetaceae</taxon>
        <taxon>Emergomyces</taxon>
    </lineage>
</organism>
<evidence type="ECO:0000313" key="3">
    <source>
        <dbReference type="Proteomes" id="UP000226031"/>
    </source>
</evidence>
<dbReference type="PANTHER" id="PTHR42749:SF1">
    <property type="entry name" value="CELL SHAPE-DETERMINING PROTEIN MREB"/>
    <property type="match status" value="1"/>
</dbReference>
<protein>
    <submittedName>
        <fullName evidence="2">Uncharacterized protein</fullName>
    </submittedName>
</protein>
<feature type="region of interest" description="Disordered" evidence="1">
    <location>
        <begin position="636"/>
        <end position="661"/>
    </location>
</feature>
<name>A0A2B7ZGQ3_9EURO</name>
<dbReference type="Proteomes" id="UP000226031">
    <property type="component" value="Unassembled WGS sequence"/>
</dbReference>
<dbReference type="Gene3D" id="3.90.640.10">
    <property type="entry name" value="Actin, Chain A, domain 4"/>
    <property type="match status" value="1"/>
</dbReference>
<dbReference type="SUPFAM" id="SSF53067">
    <property type="entry name" value="Actin-like ATPase domain"/>
    <property type="match status" value="1"/>
</dbReference>
<keyword evidence="3" id="KW-1185">Reference proteome</keyword>
<accession>A0A2B7ZGQ3</accession>
<comment type="caution">
    <text evidence="2">The sequence shown here is derived from an EMBL/GenBank/DDBJ whole genome shotgun (WGS) entry which is preliminary data.</text>
</comment>
<reference evidence="2 3" key="1">
    <citation type="submission" date="2017-10" db="EMBL/GenBank/DDBJ databases">
        <title>Comparative genomics in systemic dimorphic fungi from Ajellomycetaceae.</title>
        <authorList>
            <person name="Munoz J.F."/>
            <person name="Mcewen J.G."/>
            <person name="Clay O.K."/>
            <person name="Cuomo C.A."/>
        </authorList>
    </citation>
    <scope>NUCLEOTIDE SEQUENCE [LARGE SCALE GENOMIC DNA]</scope>
    <source>
        <strain evidence="2 3">UAMH4076</strain>
    </source>
</reference>
<dbReference type="PANTHER" id="PTHR42749">
    <property type="entry name" value="CELL SHAPE-DETERMINING PROTEIN MREB"/>
    <property type="match status" value="1"/>
</dbReference>
<dbReference type="AlphaFoldDB" id="A0A2B7ZGQ3"/>
<dbReference type="CDD" id="cd10170">
    <property type="entry name" value="ASKHA_NBD_HSP70"/>
    <property type="match status" value="1"/>
</dbReference>
<evidence type="ECO:0000256" key="1">
    <source>
        <dbReference type="SAM" id="MobiDB-lite"/>
    </source>
</evidence>
<evidence type="ECO:0000313" key="2">
    <source>
        <dbReference type="EMBL" id="PGH32192.1"/>
    </source>
</evidence>
<gene>
    <name evidence="2" type="ORF">GX50_05031</name>
</gene>
<sequence>MAFHSIPPETIIIGIDLGLTHTGVTFSTIDMEAPLDVDRWPGHEEVAKKVPTKLWYRAGCKRPISWGFDEPDELHPGMDVVDCFKLYLDPDFQLGSSKDNAEVFWTSEDVRTWFIDFLTALRQHIIQHIRDPERLAHQVVGDWRLHPVEYIFSFPTTWQNSKVVAAFRKIVMDSGFGGCEAHSVEIKLSEAAAAAVYSAKNFKNQRAVQNPKGRRHPAMVNEESVRDGDVILICDSGGGTTDVSVLKVLSRQTFEIRGQVEEVLKLQQLDFVNGRPIGSVRIDQAFQREIEDRLTKIDYKSNDNNLWSPKSAARHLTKGDFQIIKQNYGYQIESALDEKPIRVHGLPKSYHNPEAGFENGRIILTDSDIRRLFEEQIQRIFCMIDDQLERIEELTPPEEVTHFVLSGGLGSSPYVQDRFIIQYGYGKAAKRILISEEPQLAVCRGLVIDRIHRLRYGHSVVSTRRCRFSYGILFHDKVDGSKTSPRQNERVEKSPNDGKLYFVNRIQWFIKRDQPIHQHQYISGFNRIFKATTLGTSWKDVIVMSKSPATRLPQTIDEGDALVICEIESSVDKELLQQHRQPIVKTPKWFVREPKFYKIQYEVCLSVGPSSLTFEVRLGDRVIGKSDEIGVTWQYTSMDEPGEQGNQAESPVDWSNYGPCK</sequence>